<dbReference type="InterPro" id="IPR013149">
    <property type="entry name" value="ADH-like_C"/>
</dbReference>
<keyword evidence="5" id="KW-1185">Reference proteome</keyword>
<keyword evidence="1" id="KW-0521">NADP</keyword>
<dbReference type="SUPFAM" id="SSF50129">
    <property type="entry name" value="GroES-like"/>
    <property type="match status" value="1"/>
</dbReference>
<dbReference type="Pfam" id="PF08240">
    <property type="entry name" value="ADH_N"/>
    <property type="match status" value="1"/>
</dbReference>
<proteinExistence type="predicted"/>
<accession>A0ABV6ZWA3</accession>
<dbReference type="Proteomes" id="UP001595379">
    <property type="component" value="Unassembled WGS sequence"/>
</dbReference>
<reference evidence="5" key="1">
    <citation type="journal article" date="2019" name="Int. J. Syst. Evol. Microbiol.">
        <title>The Global Catalogue of Microorganisms (GCM) 10K type strain sequencing project: providing services to taxonomists for standard genome sequencing and annotation.</title>
        <authorList>
            <consortium name="The Broad Institute Genomics Platform"/>
            <consortium name="The Broad Institute Genome Sequencing Center for Infectious Disease"/>
            <person name="Wu L."/>
            <person name="Ma J."/>
        </authorList>
    </citation>
    <scope>NUCLEOTIDE SEQUENCE [LARGE SCALE GENOMIC DNA]</scope>
    <source>
        <strain evidence="5">KCTC 52487</strain>
    </source>
</reference>
<organism evidence="4 5">
    <name type="scientific">Hyphobacterium vulgare</name>
    <dbReference type="NCBI Taxonomy" id="1736751"/>
    <lineage>
        <taxon>Bacteria</taxon>
        <taxon>Pseudomonadati</taxon>
        <taxon>Pseudomonadota</taxon>
        <taxon>Alphaproteobacteria</taxon>
        <taxon>Maricaulales</taxon>
        <taxon>Maricaulaceae</taxon>
        <taxon>Hyphobacterium</taxon>
    </lineage>
</organism>
<evidence type="ECO:0000313" key="5">
    <source>
        <dbReference type="Proteomes" id="UP001595379"/>
    </source>
</evidence>
<dbReference type="PANTHER" id="PTHR48106:SF8">
    <property type="entry name" value="OS02G0805600 PROTEIN"/>
    <property type="match status" value="1"/>
</dbReference>
<dbReference type="Gene3D" id="3.90.180.10">
    <property type="entry name" value="Medium-chain alcohol dehydrogenases, catalytic domain"/>
    <property type="match status" value="1"/>
</dbReference>
<evidence type="ECO:0000256" key="2">
    <source>
        <dbReference type="ARBA" id="ARBA00023002"/>
    </source>
</evidence>
<dbReference type="InterPro" id="IPR036291">
    <property type="entry name" value="NAD(P)-bd_dom_sf"/>
</dbReference>
<evidence type="ECO:0000259" key="3">
    <source>
        <dbReference type="SMART" id="SM00829"/>
    </source>
</evidence>
<dbReference type="Gene3D" id="3.40.50.720">
    <property type="entry name" value="NAD(P)-binding Rossmann-like Domain"/>
    <property type="match status" value="1"/>
</dbReference>
<dbReference type="Pfam" id="PF00107">
    <property type="entry name" value="ADH_zinc_N"/>
    <property type="match status" value="1"/>
</dbReference>
<feature type="domain" description="Enoyl reductase (ER)" evidence="3">
    <location>
        <begin position="11"/>
        <end position="321"/>
    </location>
</feature>
<sequence length="323" mass="33627">MFRAITAPRPGGPDALVLERRTVTEPGPDEVRIQVAAAGVNKPDTFQRMGLYPPPPGASDVLGLEVSGTIDAVGSGVSRWKTGDAVCALLPGGGYAEMAIAHQGSVLPKPSGVSLRDSAGLPETVFTVWANVFEAGALKPGETFLVHGGAGGIGTTAIQMAAAHGARVIATAGSDEKCALCRELGAEIAVNYREADFVEAVKAAGGADVILDMVGGDYADRNLQCLNSGGRLVQIAFLKGSRVEIDMMRIMLKRLTVTGSTLRARPLDEKARLAAAVETHVWPWIESGRFRVVADAVFSLEDAAKAHALIDSGGHAGKILLVP</sequence>
<dbReference type="InterPro" id="IPR013154">
    <property type="entry name" value="ADH-like_N"/>
</dbReference>
<name>A0ABV6ZWA3_9PROT</name>
<dbReference type="CDD" id="cd05276">
    <property type="entry name" value="p53_inducible_oxidoreductase"/>
    <property type="match status" value="1"/>
</dbReference>
<dbReference type="NCBIfam" id="TIGR02824">
    <property type="entry name" value="quinone_pig3"/>
    <property type="match status" value="1"/>
</dbReference>
<dbReference type="PANTHER" id="PTHR48106">
    <property type="entry name" value="QUINONE OXIDOREDUCTASE PIG3-RELATED"/>
    <property type="match status" value="1"/>
</dbReference>
<dbReference type="EMBL" id="JBHRSV010000007">
    <property type="protein sequence ID" value="MFC2925720.1"/>
    <property type="molecule type" value="Genomic_DNA"/>
</dbReference>
<gene>
    <name evidence="4" type="ORF">ACFOOR_06345</name>
</gene>
<protein>
    <submittedName>
        <fullName evidence="4">NAD(P)H-quinone oxidoreductase</fullName>
    </submittedName>
</protein>
<dbReference type="InterPro" id="IPR014189">
    <property type="entry name" value="Quinone_OxRdtase_PIG3"/>
</dbReference>
<dbReference type="InterPro" id="IPR011032">
    <property type="entry name" value="GroES-like_sf"/>
</dbReference>
<dbReference type="RefSeq" id="WP_343165641.1">
    <property type="nucleotide sequence ID" value="NZ_JBHRSV010000007.1"/>
</dbReference>
<dbReference type="SUPFAM" id="SSF51735">
    <property type="entry name" value="NAD(P)-binding Rossmann-fold domains"/>
    <property type="match status" value="1"/>
</dbReference>
<keyword evidence="2" id="KW-0560">Oxidoreductase</keyword>
<comment type="caution">
    <text evidence="4">The sequence shown here is derived from an EMBL/GenBank/DDBJ whole genome shotgun (WGS) entry which is preliminary data.</text>
</comment>
<dbReference type="InterPro" id="IPR020843">
    <property type="entry name" value="ER"/>
</dbReference>
<dbReference type="SMART" id="SM00829">
    <property type="entry name" value="PKS_ER"/>
    <property type="match status" value="1"/>
</dbReference>
<evidence type="ECO:0000313" key="4">
    <source>
        <dbReference type="EMBL" id="MFC2925720.1"/>
    </source>
</evidence>
<evidence type="ECO:0000256" key="1">
    <source>
        <dbReference type="ARBA" id="ARBA00022857"/>
    </source>
</evidence>